<feature type="transmembrane region" description="Helical" evidence="7">
    <location>
        <begin position="228"/>
        <end position="249"/>
    </location>
</feature>
<feature type="transmembrane region" description="Helical" evidence="7">
    <location>
        <begin position="269"/>
        <end position="290"/>
    </location>
</feature>
<evidence type="ECO:0000256" key="2">
    <source>
        <dbReference type="ARBA" id="ARBA00007977"/>
    </source>
</evidence>
<feature type="transmembrane region" description="Helical" evidence="7">
    <location>
        <begin position="167"/>
        <end position="187"/>
    </location>
</feature>
<dbReference type="InterPro" id="IPR018383">
    <property type="entry name" value="UPF0324_pro"/>
</dbReference>
<gene>
    <name evidence="8" type="ORF">DN051_37375</name>
</gene>
<protein>
    <submittedName>
        <fullName evidence="8">Putative sulfate exporter family transporter</fullName>
    </submittedName>
</protein>
<evidence type="ECO:0000256" key="7">
    <source>
        <dbReference type="SAM" id="Phobius"/>
    </source>
</evidence>
<accession>A0A2Z4JEJ3</accession>
<evidence type="ECO:0000256" key="4">
    <source>
        <dbReference type="ARBA" id="ARBA00022692"/>
    </source>
</evidence>
<feature type="transmembrane region" description="Helical" evidence="7">
    <location>
        <begin position="296"/>
        <end position="314"/>
    </location>
</feature>
<dbReference type="Pfam" id="PF03601">
    <property type="entry name" value="Cons_hypoth698"/>
    <property type="match status" value="1"/>
</dbReference>
<evidence type="ECO:0000256" key="5">
    <source>
        <dbReference type="ARBA" id="ARBA00022989"/>
    </source>
</evidence>
<comment type="subcellular location">
    <subcellularLocation>
        <location evidence="1">Cell membrane</location>
        <topology evidence="1">Multi-pass membrane protein</topology>
    </subcellularLocation>
</comment>
<comment type="similarity">
    <text evidence="2">Belongs to the UPF0324 family.</text>
</comment>
<sequence>MHKVRGTATAVLSPAPSSRVGMAPGLATAAAGVLLATVLHTALPAVPALTIAIVLGVAAAHLPKTRELVRGPARSGLAVCAKRLMRCGVVLLGLQLSVADVAALGWGTVAMVLCVVLITLTGTYWLGRLMNLPGDVPLLVASGYAICGASAIGAVGQTTRSRDEDAAAAVTLVTLCGTLAIAVLPVLQIPLGLDNSQFGRWVGASVHDVGQVVATAQTAGPLGLREAILVKLLRVTLLAPLVAGIAVALRRSERRHTAGTERPPVLPLFVAGFLAMIALRSTGLLGSTALAVAAHAQHLVLAAALFALGAAVNLRTMAGASGRRMLGLGLVSWAVVAGTSYAGILLTAG</sequence>
<dbReference type="AlphaFoldDB" id="A0A2Z4JEJ3"/>
<evidence type="ECO:0000313" key="9">
    <source>
        <dbReference type="Proteomes" id="UP000249616"/>
    </source>
</evidence>
<feature type="transmembrane region" description="Helical" evidence="7">
    <location>
        <begin position="138"/>
        <end position="155"/>
    </location>
</feature>
<dbReference type="Proteomes" id="UP000249616">
    <property type="component" value="Chromosome"/>
</dbReference>
<evidence type="ECO:0000313" key="8">
    <source>
        <dbReference type="EMBL" id="AWW42913.1"/>
    </source>
</evidence>
<keyword evidence="9" id="KW-1185">Reference proteome</keyword>
<dbReference type="PANTHER" id="PTHR30106">
    <property type="entry name" value="INNER MEMBRANE PROTEIN YEIH-RELATED"/>
    <property type="match status" value="1"/>
</dbReference>
<dbReference type="GO" id="GO:0005886">
    <property type="term" value="C:plasma membrane"/>
    <property type="evidence" value="ECO:0007669"/>
    <property type="project" value="UniProtKB-SubCell"/>
</dbReference>
<evidence type="ECO:0000256" key="3">
    <source>
        <dbReference type="ARBA" id="ARBA00022475"/>
    </source>
</evidence>
<feature type="transmembrane region" description="Helical" evidence="7">
    <location>
        <begin position="20"/>
        <end position="39"/>
    </location>
</feature>
<keyword evidence="4 7" id="KW-0812">Transmembrane</keyword>
<evidence type="ECO:0000256" key="6">
    <source>
        <dbReference type="ARBA" id="ARBA00023136"/>
    </source>
</evidence>
<evidence type="ECO:0000256" key="1">
    <source>
        <dbReference type="ARBA" id="ARBA00004651"/>
    </source>
</evidence>
<dbReference type="EMBL" id="CP030073">
    <property type="protein sequence ID" value="AWW42913.1"/>
    <property type="molecule type" value="Genomic_DNA"/>
</dbReference>
<reference evidence="8 9" key="1">
    <citation type="journal article" date="2019" name="Int. J. Syst. Evol. Microbiol.">
        <title>Streptomyces cadmiisoli sp. nov., a novel actinomycete isolated from cadmium-contaminated soil.</title>
        <authorList>
            <person name="Li K."/>
            <person name="Tang X."/>
            <person name="Zhao J."/>
            <person name="Guo Y."/>
            <person name="Tang Y."/>
            <person name="Gao J."/>
        </authorList>
    </citation>
    <scope>NUCLEOTIDE SEQUENCE [LARGE SCALE GENOMIC DNA]</scope>
    <source>
        <strain evidence="8 9">ZFG47</strain>
    </source>
</reference>
<feature type="transmembrane region" description="Helical" evidence="7">
    <location>
        <begin position="326"/>
        <end position="348"/>
    </location>
</feature>
<feature type="transmembrane region" description="Helical" evidence="7">
    <location>
        <begin position="101"/>
        <end position="126"/>
    </location>
</feature>
<dbReference type="KEGG" id="scad:DN051_37375"/>
<name>A0A2Z4JEJ3_9ACTN</name>
<organism evidence="8 9">
    <name type="scientific">Streptomyces cadmiisoli</name>
    <dbReference type="NCBI Taxonomy" id="2184053"/>
    <lineage>
        <taxon>Bacteria</taxon>
        <taxon>Bacillati</taxon>
        <taxon>Actinomycetota</taxon>
        <taxon>Actinomycetes</taxon>
        <taxon>Kitasatosporales</taxon>
        <taxon>Streptomycetaceae</taxon>
        <taxon>Streptomyces</taxon>
        <taxon>Streptomyces aurantiacus group</taxon>
    </lineage>
</organism>
<keyword evidence="3" id="KW-1003">Cell membrane</keyword>
<dbReference type="PANTHER" id="PTHR30106:SF2">
    <property type="entry name" value="UPF0324 INNER MEMBRANE PROTEIN YEIH"/>
    <property type="match status" value="1"/>
</dbReference>
<proteinExistence type="inferred from homology"/>
<dbReference type="RefSeq" id="WP_112442755.1">
    <property type="nucleotide sequence ID" value="NZ_CP030073.1"/>
</dbReference>
<keyword evidence="5 7" id="KW-1133">Transmembrane helix</keyword>
<keyword evidence="6 7" id="KW-0472">Membrane</keyword>
<feature type="transmembrane region" description="Helical" evidence="7">
    <location>
        <begin position="45"/>
        <end position="62"/>
    </location>
</feature>